<dbReference type="PROSITE" id="PS00716">
    <property type="entry name" value="SIGMA70_2"/>
    <property type="match status" value="1"/>
</dbReference>
<dbReference type="EMBL" id="BAAANY010000009">
    <property type="protein sequence ID" value="GAA1677117.1"/>
    <property type="molecule type" value="Genomic_DNA"/>
</dbReference>
<dbReference type="InterPro" id="IPR000943">
    <property type="entry name" value="RNA_pol_sigma70"/>
</dbReference>
<keyword evidence="4 6" id="KW-0238">DNA-binding</keyword>
<gene>
    <name evidence="9" type="ORF">GCM10009765_28050</name>
</gene>
<dbReference type="InterPro" id="IPR036388">
    <property type="entry name" value="WH-like_DNA-bd_sf"/>
</dbReference>
<dbReference type="Gene3D" id="1.10.10.10">
    <property type="entry name" value="Winged helix-like DNA-binding domain superfamily/Winged helix DNA-binding domain"/>
    <property type="match status" value="2"/>
</dbReference>
<dbReference type="PANTHER" id="PTHR30603">
    <property type="entry name" value="RNA POLYMERASE SIGMA FACTOR RPO"/>
    <property type="match status" value="1"/>
</dbReference>
<dbReference type="InterPro" id="IPR013325">
    <property type="entry name" value="RNA_pol_sigma_r2"/>
</dbReference>
<dbReference type="InterPro" id="IPR050239">
    <property type="entry name" value="Sigma-70_RNA_pol_init_factors"/>
</dbReference>
<evidence type="ECO:0000313" key="10">
    <source>
        <dbReference type="Proteomes" id="UP001500618"/>
    </source>
</evidence>
<dbReference type="Pfam" id="PF04539">
    <property type="entry name" value="Sigma70_r3"/>
    <property type="match status" value="1"/>
</dbReference>
<evidence type="ECO:0000256" key="3">
    <source>
        <dbReference type="ARBA" id="ARBA00023082"/>
    </source>
</evidence>
<dbReference type="Gene3D" id="1.10.601.10">
    <property type="entry name" value="RNA Polymerase Primary Sigma Factor"/>
    <property type="match status" value="1"/>
</dbReference>
<protein>
    <recommendedName>
        <fullName evidence="6">RNA polymerase sigma factor</fullName>
    </recommendedName>
</protein>
<evidence type="ECO:0000259" key="8">
    <source>
        <dbReference type="PROSITE" id="PS00716"/>
    </source>
</evidence>
<feature type="domain" description="RNA polymerase sigma-70" evidence="7">
    <location>
        <begin position="127"/>
        <end position="140"/>
    </location>
</feature>
<keyword evidence="5 6" id="KW-0804">Transcription</keyword>
<name>A0ABN2GUP1_9ACTN</name>
<accession>A0ABN2GUP1</accession>
<dbReference type="InterPro" id="IPR007627">
    <property type="entry name" value="RNA_pol_sigma70_r2"/>
</dbReference>
<dbReference type="Pfam" id="PF04542">
    <property type="entry name" value="Sigma70_r2"/>
    <property type="match status" value="1"/>
</dbReference>
<proteinExistence type="inferred from homology"/>
<dbReference type="NCBIfam" id="TIGR02937">
    <property type="entry name" value="sigma70-ECF"/>
    <property type="match status" value="1"/>
</dbReference>
<evidence type="ECO:0000256" key="1">
    <source>
        <dbReference type="ARBA" id="ARBA00007788"/>
    </source>
</evidence>
<dbReference type="PRINTS" id="PR00046">
    <property type="entry name" value="SIGMA70FCT"/>
</dbReference>
<dbReference type="SUPFAM" id="SSF88659">
    <property type="entry name" value="Sigma3 and sigma4 domains of RNA polymerase sigma factors"/>
    <property type="match status" value="2"/>
</dbReference>
<dbReference type="PANTHER" id="PTHR30603:SF60">
    <property type="entry name" value="RNA POLYMERASE SIGMA FACTOR RPOD"/>
    <property type="match status" value="1"/>
</dbReference>
<evidence type="ECO:0000259" key="7">
    <source>
        <dbReference type="PROSITE" id="PS00715"/>
    </source>
</evidence>
<evidence type="ECO:0000256" key="4">
    <source>
        <dbReference type="ARBA" id="ARBA00023125"/>
    </source>
</evidence>
<dbReference type="Pfam" id="PF00140">
    <property type="entry name" value="Sigma70_r1_2"/>
    <property type="match status" value="1"/>
</dbReference>
<dbReference type="InterPro" id="IPR007624">
    <property type="entry name" value="RNA_pol_sigma70_r3"/>
</dbReference>
<keyword evidence="2 6" id="KW-0805">Transcription regulation</keyword>
<evidence type="ECO:0000313" key="9">
    <source>
        <dbReference type="EMBL" id="GAA1677117.1"/>
    </source>
</evidence>
<dbReference type="PROSITE" id="PS00715">
    <property type="entry name" value="SIGMA70_1"/>
    <property type="match status" value="1"/>
</dbReference>
<dbReference type="Pfam" id="PF04545">
    <property type="entry name" value="Sigma70_r4"/>
    <property type="match status" value="1"/>
</dbReference>
<evidence type="ECO:0000256" key="5">
    <source>
        <dbReference type="ARBA" id="ARBA00023163"/>
    </source>
</evidence>
<keyword evidence="3 6" id="KW-0731">Sigma factor</keyword>
<feature type="domain" description="RNA polymerase sigma-70" evidence="8">
    <location>
        <begin position="296"/>
        <end position="322"/>
    </location>
</feature>
<evidence type="ECO:0000256" key="2">
    <source>
        <dbReference type="ARBA" id="ARBA00023015"/>
    </source>
</evidence>
<evidence type="ECO:0000256" key="6">
    <source>
        <dbReference type="RuleBase" id="RU362124"/>
    </source>
</evidence>
<reference evidence="9 10" key="1">
    <citation type="journal article" date="2019" name="Int. J. Syst. Evol. Microbiol.">
        <title>The Global Catalogue of Microorganisms (GCM) 10K type strain sequencing project: providing services to taxonomists for standard genome sequencing and annotation.</title>
        <authorList>
            <consortium name="The Broad Institute Genomics Platform"/>
            <consortium name="The Broad Institute Genome Sequencing Center for Infectious Disease"/>
            <person name="Wu L."/>
            <person name="Ma J."/>
        </authorList>
    </citation>
    <scope>NUCLEOTIDE SEQUENCE [LARGE SCALE GENOMIC DNA]</scope>
    <source>
        <strain evidence="9 10">JCM 14718</strain>
    </source>
</reference>
<dbReference type="Proteomes" id="UP001500618">
    <property type="component" value="Unassembled WGS sequence"/>
</dbReference>
<dbReference type="RefSeq" id="WP_344310485.1">
    <property type="nucleotide sequence ID" value="NZ_BAAANY010000009.1"/>
</dbReference>
<organism evidence="9 10">
    <name type="scientific">Fodinicola feengrottensis</name>
    <dbReference type="NCBI Taxonomy" id="435914"/>
    <lineage>
        <taxon>Bacteria</taxon>
        <taxon>Bacillati</taxon>
        <taxon>Actinomycetota</taxon>
        <taxon>Actinomycetes</taxon>
        <taxon>Mycobacteriales</taxon>
        <taxon>Fodinicola</taxon>
    </lineage>
</organism>
<dbReference type="InterPro" id="IPR007630">
    <property type="entry name" value="RNA_pol_sigma70_r4"/>
</dbReference>
<dbReference type="InterPro" id="IPR013324">
    <property type="entry name" value="RNA_pol_sigma_r3/r4-like"/>
</dbReference>
<sequence length="334" mass="36858">MERPRTRRVVDRTSDHGDTSADLVRVYLDGISATALLSAEEEVALSQRIEAGVYADQLLSDVTAALGQRPEPRHEAELPSGKTATVADLRAVAADGEQARQHFLAANLRLVVSVARKYPRSQMSLLDLIQEGNLGLIRAVEKFDYQRGFKFSTYATWWIRQSISRAIAQSGRTIRLPVHLGEEVGRMTRARRDLTRELGRDPVDAEVANAVGVTVARIEELTRLAKDPVSLQSPVGDDEESALEDFVKDALIPGPEDIVLESYANSDLHRLVERLDDRSAAVVRARYGMDDGETHTFAEIGTRLGLSRARIQQIEREAIGQLRRLAAESGVDAA</sequence>
<comment type="similarity">
    <text evidence="1 6">Belongs to the sigma-70 factor family.</text>
</comment>
<comment type="caution">
    <text evidence="9">The sequence shown here is derived from an EMBL/GenBank/DDBJ whole genome shotgun (WGS) entry which is preliminary data.</text>
</comment>
<dbReference type="InterPro" id="IPR009042">
    <property type="entry name" value="RNA_pol_sigma70_r1_2"/>
</dbReference>
<dbReference type="CDD" id="cd06171">
    <property type="entry name" value="Sigma70_r4"/>
    <property type="match status" value="1"/>
</dbReference>
<keyword evidence="10" id="KW-1185">Reference proteome</keyword>
<comment type="function">
    <text evidence="6">Sigma factors are initiation factors that promote the attachment of RNA polymerase to specific initiation sites and are then released.</text>
</comment>
<dbReference type="InterPro" id="IPR014284">
    <property type="entry name" value="RNA_pol_sigma-70_dom"/>
</dbReference>
<dbReference type="SUPFAM" id="SSF88946">
    <property type="entry name" value="Sigma2 domain of RNA polymerase sigma factors"/>
    <property type="match status" value="1"/>
</dbReference>